<evidence type="ECO:0000313" key="2">
    <source>
        <dbReference type="Proteomes" id="UP000256485"/>
    </source>
</evidence>
<dbReference type="AlphaFoldDB" id="A0A3D9VBY3"/>
<protein>
    <submittedName>
        <fullName evidence="1">Uncharacterized protein</fullName>
    </submittedName>
</protein>
<proteinExistence type="predicted"/>
<organism evidence="1 2">
    <name type="scientific">Thermasporomyces composti</name>
    <dbReference type="NCBI Taxonomy" id="696763"/>
    <lineage>
        <taxon>Bacteria</taxon>
        <taxon>Bacillati</taxon>
        <taxon>Actinomycetota</taxon>
        <taxon>Actinomycetes</taxon>
        <taxon>Propionibacteriales</taxon>
        <taxon>Nocardioidaceae</taxon>
        <taxon>Thermasporomyces</taxon>
    </lineage>
</organism>
<dbReference type="PANTHER" id="PTHR34387">
    <property type="entry name" value="SLR1258 PROTEIN"/>
    <property type="match status" value="1"/>
</dbReference>
<dbReference type="PANTHER" id="PTHR34387:SF1">
    <property type="entry name" value="PERIPLASMIC IMMUNOGENIC PROTEIN"/>
    <property type="match status" value="1"/>
</dbReference>
<name>A0A3D9VBY3_THECX</name>
<sequence>MPGAGAMSWPPDQRFAGIRVVGHGVVRATPDLATFRIAAVASAPTATQATEQASAAMRAMLAEIDAAGIARSDRQTHGIHVTSWREYEGQPVRYQASQHLVLHVRDVPSAGETIGRVLAAGGDCARVEQSTLSLADEAAHQDQAREAAMADATRKARQLARLAGRSLGAVVAVSEAPGAVPMVAQSRDLAAPAAFTVPVESGEVEIAVTLAVEFAWGD</sequence>
<dbReference type="Gene3D" id="3.30.70.2970">
    <property type="entry name" value="Protein of unknown function (DUF541), domain 2"/>
    <property type="match status" value="1"/>
</dbReference>
<dbReference type="InterPro" id="IPR052022">
    <property type="entry name" value="26kDa_periplasmic_antigen"/>
</dbReference>
<reference evidence="1 2" key="1">
    <citation type="submission" date="2018-08" db="EMBL/GenBank/DDBJ databases">
        <title>Sequencing the genomes of 1000 actinobacteria strains.</title>
        <authorList>
            <person name="Klenk H.-P."/>
        </authorList>
    </citation>
    <scope>NUCLEOTIDE SEQUENCE [LARGE SCALE GENOMIC DNA]</scope>
    <source>
        <strain evidence="1 2">DSM 22891</strain>
    </source>
</reference>
<evidence type="ECO:0000313" key="1">
    <source>
        <dbReference type="EMBL" id="REF35674.1"/>
    </source>
</evidence>
<dbReference type="EMBL" id="QTUC01000001">
    <property type="protein sequence ID" value="REF35674.1"/>
    <property type="molecule type" value="Genomic_DNA"/>
</dbReference>
<comment type="caution">
    <text evidence="1">The sequence shown here is derived from an EMBL/GenBank/DDBJ whole genome shotgun (WGS) entry which is preliminary data.</text>
</comment>
<dbReference type="InterPro" id="IPR007497">
    <property type="entry name" value="SIMPL/DUF541"/>
</dbReference>
<dbReference type="GO" id="GO:0006974">
    <property type="term" value="P:DNA damage response"/>
    <property type="evidence" value="ECO:0007669"/>
    <property type="project" value="TreeGrafter"/>
</dbReference>
<keyword evidence="2" id="KW-1185">Reference proteome</keyword>
<dbReference type="Proteomes" id="UP000256485">
    <property type="component" value="Unassembled WGS sequence"/>
</dbReference>
<gene>
    <name evidence="1" type="ORF">DFJ64_1059</name>
</gene>
<dbReference type="Pfam" id="PF04402">
    <property type="entry name" value="SIMPL"/>
    <property type="match status" value="1"/>
</dbReference>
<accession>A0A3D9VBY3</accession>
<dbReference type="Gene3D" id="3.30.110.170">
    <property type="entry name" value="Protein of unknown function (DUF541), domain 1"/>
    <property type="match status" value="1"/>
</dbReference>